<dbReference type="SMART" id="SM00382">
    <property type="entry name" value="AAA"/>
    <property type="match status" value="1"/>
</dbReference>
<dbReference type="PROSITE" id="PS00211">
    <property type="entry name" value="ABC_TRANSPORTER_1"/>
    <property type="match status" value="1"/>
</dbReference>
<sequence>MEKLIAGKGIIKTFGEETEKVKVLNGVDVAIYKGEFVSIMGASGSGKSTLMYALSGMDTVDDGTVDFQEQRLNDMEEEALANLRRSQMGFIFQQPTLLKNLSILDNIVLPMMRDKRNEPQEVFNRAERLMEKVGIEELADRRITQVSGGQLQRAGICRALVGEPDILFGDEPTGALNSKAAQEIMNILIRINREGTTVLIVTHDVKVAAQSERVLFMEDGRITDELFLGKYAERELEQRMEQVNAKMLETEV</sequence>
<dbReference type="EMBL" id="JAEDXU010000003">
    <property type="protein sequence ID" value="MBP1046238.1"/>
    <property type="molecule type" value="Genomic_DNA"/>
</dbReference>
<dbReference type="RefSeq" id="WP_209557053.1">
    <property type="nucleotide sequence ID" value="NZ_JAEDXU010000003.1"/>
</dbReference>
<gene>
    <name evidence="6" type="ORF">I6N96_08070</name>
</gene>
<reference evidence="6 7" key="1">
    <citation type="submission" date="2020-12" db="EMBL/GenBank/DDBJ databases">
        <title>Vagococcus allomyrinae sp. nov. and Enterococcus lavae sp. nov., isolated from the larvae of Allomyrina dichotoma.</title>
        <authorList>
            <person name="Lee S.D."/>
        </authorList>
    </citation>
    <scope>NUCLEOTIDE SEQUENCE [LARGE SCALE GENOMIC DNA]</scope>
    <source>
        <strain evidence="6 7">BWM-S5</strain>
    </source>
</reference>
<keyword evidence="4 6" id="KW-0067">ATP-binding</keyword>
<evidence type="ECO:0000313" key="6">
    <source>
        <dbReference type="EMBL" id="MBP1046238.1"/>
    </source>
</evidence>
<dbReference type="InterPro" id="IPR017911">
    <property type="entry name" value="MacB-like_ATP-bd"/>
</dbReference>
<feature type="domain" description="ABC transporter" evidence="5">
    <location>
        <begin position="5"/>
        <end position="244"/>
    </location>
</feature>
<protein>
    <submittedName>
        <fullName evidence="6">ABC transporter ATP-binding protein</fullName>
    </submittedName>
</protein>
<keyword evidence="3" id="KW-0547">Nucleotide-binding</keyword>
<evidence type="ECO:0000256" key="2">
    <source>
        <dbReference type="ARBA" id="ARBA00022448"/>
    </source>
</evidence>
<evidence type="ECO:0000256" key="4">
    <source>
        <dbReference type="ARBA" id="ARBA00022840"/>
    </source>
</evidence>
<name>A0ABS4CJ84_9ENTE</name>
<proteinExistence type="inferred from homology"/>
<evidence type="ECO:0000256" key="1">
    <source>
        <dbReference type="ARBA" id="ARBA00005417"/>
    </source>
</evidence>
<organism evidence="6 7">
    <name type="scientific">Enterococcus larvae</name>
    <dbReference type="NCBI Taxonomy" id="2794352"/>
    <lineage>
        <taxon>Bacteria</taxon>
        <taxon>Bacillati</taxon>
        <taxon>Bacillota</taxon>
        <taxon>Bacilli</taxon>
        <taxon>Lactobacillales</taxon>
        <taxon>Enterococcaceae</taxon>
        <taxon>Enterococcus</taxon>
    </lineage>
</organism>
<keyword evidence="2" id="KW-0813">Transport</keyword>
<evidence type="ECO:0000259" key="5">
    <source>
        <dbReference type="PROSITE" id="PS50893"/>
    </source>
</evidence>
<dbReference type="InterPro" id="IPR027417">
    <property type="entry name" value="P-loop_NTPase"/>
</dbReference>
<dbReference type="GO" id="GO:0005524">
    <property type="term" value="F:ATP binding"/>
    <property type="evidence" value="ECO:0007669"/>
    <property type="project" value="UniProtKB-KW"/>
</dbReference>
<dbReference type="Pfam" id="PF00005">
    <property type="entry name" value="ABC_tran"/>
    <property type="match status" value="1"/>
</dbReference>
<dbReference type="CDD" id="cd03255">
    <property type="entry name" value="ABC_MJ0796_LolCDE_FtsE"/>
    <property type="match status" value="1"/>
</dbReference>
<dbReference type="PANTHER" id="PTHR42798">
    <property type="entry name" value="LIPOPROTEIN-RELEASING SYSTEM ATP-BINDING PROTEIN LOLD"/>
    <property type="match status" value="1"/>
</dbReference>
<dbReference type="PROSITE" id="PS50893">
    <property type="entry name" value="ABC_TRANSPORTER_2"/>
    <property type="match status" value="1"/>
</dbReference>
<keyword evidence="7" id="KW-1185">Reference proteome</keyword>
<dbReference type="Proteomes" id="UP000673375">
    <property type="component" value="Unassembled WGS sequence"/>
</dbReference>
<accession>A0ABS4CJ84</accession>
<dbReference type="InterPro" id="IPR017871">
    <property type="entry name" value="ABC_transporter-like_CS"/>
</dbReference>
<evidence type="ECO:0000313" key="7">
    <source>
        <dbReference type="Proteomes" id="UP000673375"/>
    </source>
</evidence>
<comment type="caution">
    <text evidence="6">The sequence shown here is derived from an EMBL/GenBank/DDBJ whole genome shotgun (WGS) entry which is preliminary data.</text>
</comment>
<dbReference type="InterPro" id="IPR003593">
    <property type="entry name" value="AAA+_ATPase"/>
</dbReference>
<evidence type="ECO:0000256" key="3">
    <source>
        <dbReference type="ARBA" id="ARBA00022741"/>
    </source>
</evidence>
<dbReference type="PANTHER" id="PTHR42798:SF7">
    <property type="entry name" value="ALPHA-D-RIBOSE 1-METHYLPHOSPHONATE 5-TRIPHOSPHATE SYNTHASE SUBUNIT PHNL"/>
    <property type="match status" value="1"/>
</dbReference>
<comment type="similarity">
    <text evidence="1">Belongs to the ABC transporter superfamily.</text>
</comment>
<dbReference type="InterPro" id="IPR003439">
    <property type="entry name" value="ABC_transporter-like_ATP-bd"/>
</dbReference>
<dbReference type="SUPFAM" id="SSF52540">
    <property type="entry name" value="P-loop containing nucleoside triphosphate hydrolases"/>
    <property type="match status" value="1"/>
</dbReference>
<dbReference type="Gene3D" id="3.40.50.300">
    <property type="entry name" value="P-loop containing nucleotide triphosphate hydrolases"/>
    <property type="match status" value="1"/>
</dbReference>